<keyword evidence="1" id="KW-1133">Transmembrane helix</keyword>
<protein>
    <submittedName>
        <fullName evidence="2">Uncharacterized membrane protein</fullName>
    </submittedName>
</protein>
<feature type="transmembrane region" description="Helical" evidence="1">
    <location>
        <begin position="50"/>
        <end position="75"/>
    </location>
</feature>
<dbReference type="RefSeq" id="WP_092869250.1">
    <property type="nucleotide sequence ID" value="NZ_FPCH01000004.1"/>
</dbReference>
<keyword evidence="3" id="KW-1185">Reference proteome</keyword>
<evidence type="ECO:0000313" key="2">
    <source>
        <dbReference type="EMBL" id="SFV38525.1"/>
    </source>
</evidence>
<evidence type="ECO:0000313" key="3">
    <source>
        <dbReference type="Proteomes" id="UP000199423"/>
    </source>
</evidence>
<proteinExistence type="predicted"/>
<dbReference type="AlphaFoldDB" id="A0A1I7NV25"/>
<dbReference type="PANTHER" id="PTHR31876">
    <property type="entry name" value="COV-LIKE PROTEIN 1"/>
    <property type="match status" value="1"/>
</dbReference>
<evidence type="ECO:0000256" key="1">
    <source>
        <dbReference type="SAM" id="Phobius"/>
    </source>
</evidence>
<reference evidence="3" key="1">
    <citation type="submission" date="2016-10" db="EMBL/GenBank/DDBJ databases">
        <authorList>
            <person name="Varghese N."/>
            <person name="Submissions S."/>
        </authorList>
    </citation>
    <scope>NUCLEOTIDE SEQUENCE [LARGE SCALE GENOMIC DNA]</scope>
    <source>
        <strain evidence="3">DSM 1565</strain>
    </source>
</reference>
<dbReference type="EMBL" id="FPCH01000004">
    <property type="protein sequence ID" value="SFV38525.1"/>
    <property type="molecule type" value="Genomic_DNA"/>
</dbReference>
<dbReference type="PANTHER" id="PTHR31876:SF26">
    <property type="entry name" value="PROTEIN LIKE COV 2"/>
    <property type="match status" value="1"/>
</dbReference>
<gene>
    <name evidence="2" type="ORF">SAMN04488557_3713</name>
</gene>
<keyword evidence="1" id="KW-0472">Membrane</keyword>
<organism evidence="2 3">
    <name type="scientific">Hyphomicrobium facile</name>
    <dbReference type="NCBI Taxonomy" id="51670"/>
    <lineage>
        <taxon>Bacteria</taxon>
        <taxon>Pseudomonadati</taxon>
        <taxon>Pseudomonadota</taxon>
        <taxon>Alphaproteobacteria</taxon>
        <taxon>Hyphomicrobiales</taxon>
        <taxon>Hyphomicrobiaceae</taxon>
        <taxon>Hyphomicrobium</taxon>
    </lineage>
</organism>
<keyword evidence="1" id="KW-0812">Transmembrane</keyword>
<dbReference type="OrthoDB" id="9780267at2"/>
<dbReference type="Pfam" id="PF04367">
    <property type="entry name" value="DUF502"/>
    <property type="match status" value="1"/>
</dbReference>
<feature type="transmembrane region" description="Helical" evidence="1">
    <location>
        <begin position="95"/>
        <end position="121"/>
    </location>
</feature>
<dbReference type="STRING" id="51670.SAMN04488557_3713"/>
<dbReference type="InterPro" id="IPR007462">
    <property type="entry name" value="COV1-like"/>
</dbReference>
<dbReference type="Proteomes" id="UP000199423">
    <property type="component" value="Unassembled WGS sequence"/>
</dbReference>
<name>A0A1I7NV25_9HYPH</name>
<sequence>MAPPSAHDPGPRSSLGADAKTDAQLTAGLKRLVSDDGKTGWRLGSRIRNAFLTGLVIVGPVTITLWIMWGVIHWIDAWIKPLLPTTFNPDTYLPFPLPGLGLVIAIVGLTLIGALAANLLGRTLVSSGELMMSRTPIVRNVYGALKQIFESVISTTGPNSSFQKVGMIEFPSKEIWSLVFVTGETTGEIKDAKPGGAEDLLTVFMPTGIVPPTGFICFVPRANVVFLSMTVEEAAKIVLSGGIVMPDVAEKMKRLAAAEKKASRFRLGSDKPAA</sequence>
<accession>A0A1I7NV25</accession>